<organism evidence="6 7">
    <name type="scientific">Elliptochloris bilobata</name>
    <dbReference type="NCBI Taxonomy" id="381761"/>
    <lineage>
        <taxon>Eukaryota</taxon>
        <taxon>Viridiplantae</taxon>
        <taxon>Chlorophyta</taxon>
        <taxon>core chlorophytes</taxon>
        <taxon>Trebouxiophyceae</taxon>
        <taxon>Trebouxiophyceae incertae sedis</taxon>
        <taxon>Elliptochloris clade</taxon>
        <taxon>Elliptochloris</taxon>
    </lineage>
</organism>
<reference evidence="6 7" key="1">
    <citation type="journal article" date="2024" name="Nat. Commun.">
        <title>Phylogenomics reveals the evolutionary origins of lichenization in chlorophyte algae.</title>
        <authorList>
            <person name="Puginier C."/>
            <person name="Libourel C."/>
            <person name="Otte J."/>
            <person name="Skaloud P."/>
            <person name="Haon M."/>
            <person name="Grisel S."/>
            <person name="Petersen M."/>
            <person name="Berrin J.G."/>
            <person name="Delaux P.M."/>
            <person name="Dal Grande F."/>
            <person name="Keller J."/>
        </authorList>
    </citation>
    <scope>NUCLEOTIDE SEQUENCE [LARGE SCALE GENOMIC DNA]</scope>
    <source>
        <strain evidence="6 7">SAG 245.80</strain>
    </source>
</reference>
<dbReference type="Proteomes" id="UP001445335">
    <property type="component" value="Unassembled WGS sequence"/>
</dbReference>
<comment type="caution">
    <text evidence="6">The sequence shown here is derived from an EMBL/GenBank/DDBJ whole genome shotgun (WGS) entry which is preliminary data.</text>
</comment>
<sequence>MFDAFQVAVKRIAVLLARAGIDELYGSAKGAAGSAERDEPKQLDVVANDVLQAALRRCGHITAMASEEDDAVIVLDDRSGGRGPPGYVAVFDPLDGSRNIDASIPTGTIFGLYRSSGAAGA</sequence>
<dbReference type="GO" id="GO:0030388">
    <property type="term" value="P:fructose 1,6-bisphosphate metabolic process"/>
    <property type="evidence" value="ECO:0007669"/>
    <property type="project" value="TreeGrafter"/>
</dbReference>
<evidence type="ECO:0000313" key="6">
    <source>
        <dbReference type="EMBL" id="KAK9845975.1"/>
    </source>
</evidence>
<keyword evidence="4" id="KW-0378">Hydrolase</keyword>
<accession>A0AAW1SHP5</accession>
<evidence type="ECO:0000313" key="7">
    <source>
        <dbReference type="Proteomes" id="UP001445335"/>
    </source>
</evidence>
<feature type="domain" description="Fructose-1-6-bisphosphatase class I N-terminal" evidence="5">
    <location>
        <begin position="3"/>
        <end position="115"/>
    </location>
</feature>
<keyword evidence="4" id="KW-0119">Carbohydrate metabolism</keyword>
<comment type="catalytic activity">
    <reaction evidence="1">
        <text>beta-D-fructose 1,6-bisphosphate + H2O = beta-D-fructose 6-phosphate + phosphate</text>
        <dbReference type="Rhea" id="RHEA:11064"/>
        <dbReference type="ChEBI" id="CHEBI:15377"/>
        <dbReference type="ChEBI" id="CHEBI:32966"/>
        <dbReference type="ChEBI" id="CHEBI:43474"/>
        <dbReference type="ChEBI" id="CHEBI:57634"/>
        <dbReference type="EC" id="3.1.3.11"/>
    </reaction>
</comment>
<dbReference type="GO" id="GO:0006094">
    <property type="term" value="P:gluconeogenesis"/>
    <property type="evidence" value="ECO:0007669"/>
    <property type="project" value="TreeGrafter"/>
</dbReference>
<evidence type="ECO:0000256" key="3">
    <source>
        <dbReference type="ARBA" id="ARBA00032973"/>
    </source>
</evidence>
<dbReference type="Gene3D" id="3.30.540.10">
    <property type="entry name" value="Fructose-1,6-Bisphosphatase, subunit A, domain 1"/>
    <property type="match status" value="1"/>
</dbReference>
<evidence type="ECO:0000256" key="2">
    <source>
        <dbReference type="ARBA" id="ARBA00013093"/>
    </source>
</evidence>
<dbReference type="PANTHER" id="PTHR11556:SF12">
    <property type="entry name" value="FRUCTOSE-BISPHOSPHATASE"/>
    <property type="match status" value="1"/>
</dbReference>
<dbReference type="PRINTS" id="PR00115">
    <property type="entry name" value="F16BPHPHTASE"/>
</dbReference>
<comment type="similarity">
    <text evidence="4">Belongs to the FBPase class 1 family.</text>
</comment>
<dbReference type="AlphaFoldDB" id="A0AAW1SHP5"/>
<evidence type="ECO:0000259" key="5">
    <source>
        <dbReference type="Pfam" id="PF00316"/>
    </source>
</evidence>
<dbReference type="InterPro" id="IPR033391">
    <property type="entry name" value="FBPase_N"/>
</dbReference>
<evidence type="ECO:0000256" key="4">
    <source>
        <dbReference type="RuleBase" id="RU000508"/>
    </source>
</evidence>
<proteinExistence type="inferred from homology"/>
<dbReference type="EC" id="3.1.3.11" evidence="2"/>
<gene>
    <name evidence="6" type="ORF">WJX81_007355</name>
</gene>
<dbReference type="InterPro" id="IPR000146">
    <property type="entry name" value="FBPase_class-1"/>
</dbReference>
<dbReference type="EMBL" id="JALJOU010000002">
    <property type="protein sequence ID" value="KAK9845975.1"/>
    <property type="molecule type" value="Genomic_DNA"/>
</dbReference>
<dbReference type="GO" id="GO:0006000">
    <property type="term" value="P:fructose metabolic process"/>
    <property type="evidence" value="ECO:0007669"/>
    <property type="project" value="TreeGrafter"/>
</dbReference>
<keyword evidence="7" id="KW-1185">Reference proteome</keyword>
<dbReference type="PANTHER" id="PTHR11556">
    <property type="entry name" value="FRUCTOSE-1,6-BISPHOSPHATASE-RELATED"/>
    <property type="match status" value="1"/>
</dbReference>
<dbReference type="GO" id="GO:0005986">
    <property type="term" value="P:sucrose biosynthetic process"/>
    <property type="evidence" value="ECO:0007669"/>
    <property type="project" value="TreeGrafter"/>
</dbReference>
<protein>
    <recommendedName>
        <fullName evidence="2">fructose-bisphosphatase</fullName>
        <ecNumber evidence="2">3.1.3.11</ecNumber>
    </recommendedName>
    <alternativeName>
        <fullName evidence="3">D-fructose-1,6-bisphosphate 1-phosphohydrolase</fullName>
    </alternativeName>
</protein>
<dbReference type="GO" id="GO:0042132">
    <property type="term" value="F:fructose 1,6-bisphosphate 1-phosphatase activity"/>
    <property type="evidence" value="ECO:0007669"/>
    <property type="project" value="UniProtKB-EC"/>
</dbReference>
<dbReference type="GO" id="GO:0006002">
    <property type="term" value="P:fructose 6-phosphate metabolic process"/>
    <property type="evidence" value="ECO:0007669"/>
    <property type="project" value="TreeGrafter"/>
</dbReference>
<dbReference type="InterPro" id="IPR028343">
    <property type="entry name" value="FBPtase"/>
</dbReference>
<dbReference type="SUPFAM" id="SSF56655">
    <property type="entry name" value="Carbohydrate phosphatase"/>
    <property type="match status" value="1"/>
</dbReference>
<dbReference type="Pfam" id="PF00316">
    <property type="entry name" value="FBPase"/>
    <property type="match status" value="1"/>
</dbReference>
<evidence type="ECO:0000256" key="1">
    <source>
        <dbReference type="ARBA" id="ARBA00001273"/>
    </source>
</evidence>
<dbReference type="GO" id="GO:0005829">
    <property type="term" value="C:cytosol"/>
    <property type="evidence" value="ECO:0007669"/>
    <property type="project" value="TreeGrafter"/>
</dbReference>
<name>A0AAW1SHP5_9CHLO</name>